<dbReference type="KEGG" id="hdt:HYPDE_34978"/>
<protein>
    <recommendedName>
        <fullName evidence="3">DUF1194 domain-containing protein</fullName>
    </recommendedName>
</protein>
<dbReference type="RefSeq" id="WP_015598686.1">
    <property type="nucleotide sequence ID" value="NC_021172.1"/>
</dbReference>
<dbReference type="SUPFAM" id="SSF53300">
    <property type="entry name" value="vWA-like"/>
    <property type="match status" value="1"/>
</dbReference>
<dbReference type="HOGENOM" id="CLU_064451_0_1_5"/>
<dbReference type="OrthoDB" id="9792179at2"/>
<name>N0B8R4_9HYPH</name>
<dbReference type="InterPro" id="IPR010607">
    <property type="entry name" value="DUF1194"/>
</dbReference>
<evidence type="ECO:0000313" key="1">
    <source>
        <dbReference type="EMBL" id="AGK58667.1"/>
    </source>
</evidence>
<evidence type="ECO:0000313" key="2">
    <source>
        <dbReference type="Proteomes" id="UP000005952"/>
    </source>
</evidence>
<proteinExistence type="predicted"/>
<dbReference type="EMBL" id="CP005587">
    <property type="protein sequence ID" value="AGK58667.1"/>
    <property type="molecule type" value="Genomic_DNA"/>
</dbReference>
<dbReference type="Proteomes" id="UP000005952">
    <property type="component" value="Chromosome"/>
</dbReference>
<gene>
    <name evidence="1" type="ORF">HYPDE_34978</name>
</gene>
<keyword evidence="2" id="KW-1185">Reference proteome</keyword>
<dbReference type="STRING" id="670307.HYPDE_34978"/>
<evidence type="ECO:0008006" key="3">
    <source>
        <dbReference type="Google" id="ProtNLM"/>
    </source>
</evidence>
<dbReference type="InterPro" id="IPR036465">
    <property type="entry name" value="vWFA_dom_sf"/>
</dbReference>
<organism evidence="1 2">
    <name type="scientific">Hyphomicrobium denitrificans 1NES1</name>
    <dbReference type="NCBI Taxonomy" id="670307"/>
    <lineage>
        <taxon>Bacteria</taxon>
        <taxon>Pseudomonadati</taxon>
        <taxon>Pseudomonadota</taxon>
        <taxon>Alphaproteobacteria</taxon>
        <taxon>Hyphomicrobiales</taxon>
        <taxon>Hyphomicrobiaceae</taxon>
        <taxon>Hyphomicrobium</taxon>
    </lineage>
</organism>
<dbReference type="AlphaFoldDB" id="N0B8R4"/>
<accession>N0B8R4</accession>
<sequence>MKRTESFMLNALKAASLVLAILCDGRFGALRSSEPFHVDAALILAVDISQSVDKDRYRLQIEGMAQALENKAVADAIISGPYGRIAVQFIVWADGVETTIPWQIISNEQNALTFSGLIRRQTHRAGEYTCMARMMRIVDGGMLDDLPFTATRTILDISGDGIDNCAEPAAIDDARDRLVRRGVTINGLPIIVSGENDVVGAGAYRAPGFGLRPLSHDPGVETTLDHWFKDHVIGGRGAFVQPSQGYEEISRAFQQKFLTEISSVVFEPRRYHELGSH</sequence>
<dbReference type="Pfam" id="PF06707">
    <property type="entry name" value="DUF1194"/>
    <property type="match status" value="1"/>
</dbReference>
<dbReference type="eggNOG" id="COG2304">
    <property type="taxonomic scope" value="Bacteria"/>
</dbReference>
<reference evidence="1 2" key="1">
    <citation type="journal article" date="2013" name="Genome Announc.">
        <title>Genome sequences for three denitrifying bacterial strains isolated from a uranium- and nitrate-contaminated subsurface environment.</title>
        <authorList>
            <person name="Venkatramanan R."/>
            <person name="Prakash O."/>
            <person name="Woyke T."/>
            <person name="Chain P."/>
            <person name="Goodwin L.A."/>
            <person name="Watson D."/>
            <person name="Brooks S."/>
            <person name="Kostka J.E."/>
            <person name="Green S.J."/>
        </authorList>
    </citation>
    <scope>NUCLEOTIDE SEQUENCE [LARGE SCALE GENOMIC DNA]</scope>
    <source>
        <strain evidence="1 2">1NES1</strain>
    </source>
</reference>